<accession>A0A7X5BXU1</accession>
<feature type="chain" id="PRO_5039540150" evidence="1">
    <location>
        <begin position="26"/>
        <end position="175"/>
    </location>
</feature>
<dbReference type="OrthoDB" id="1797983at2"/>
<keyword evidence="3" id="KW-1185">Reference proteome</keyword>
<dbReference type="AlphaFoldDB" id="A0A7X5BXU1"/>
<dbReference type="RefSeq" id="WP_161695927.1">
    <property type="nucleotide sequence ID" value="NZ_JAAAMU010000003.1"/>
</dbReference>
<dbReference type="EMBL" id="JAAAMU010000003">
    <property type="protein sequence ID" value="NBC68776.1"/>
    <property type="molecule type" value="Genomic_DNA"/>
</dbReference>
<evidence type="ECO:0000256" key="1">
    <source>
        <dbReference type="SAM" id="SignalP"/>
    </source>
</evidence>
<proteinExistence type="predicted"/>
<comment type="caution">
    <text evidence="2">The sequence shown here is derived from an EMBL/GenBank/DDBJ whole genome shotgun (WGS) entry which is preliminary data.</text>
</comment>
<organism evidence="2 3">
    <name type="scientific">Paenibacillus sacheonensis</name>
    <dbReference type="NCBI Taxonomy" id="742054"/>
    <lineage>
        <taxon>Bacteria</taxon>
        <taxon>Bacillati</taxon>
        <taxon>Bacillota</taxon>
        <taxon>Bacilli</taxon>
        <taxon>Bacillales</taxon>
        <taxon>Paenibacillaceae</taxon>
        <taxon>Paenibacillus</taxon>
    </lineage>
</organism>
<sequence>MRNIGYRTGITRGIAILAIASFTLAGCSEASQLKAFASKQVHSVMDPPKDEIPQPLVVANGKRLATLQSTYCWGNLGCADYIGGYGTARKYAPSTIVKAGAVIDVSFAYKPAPAQVEVTQYRNDRESASIQLTNGHYLAPQKPGLYYYGISAYWKSADGKYADGDTSVIYAIQVI</sequence>
<keyword evidence="1" id="KW-0732">Signal</keyword>
<reference evidence="2 3" key="1">
    <citation type="submission" date="2020-01" db="EMBL/GenBank/DDBJ databases">
        <title>Paenibacillus soybeanensis sp. nov. isolated from the nodules of soybean (Glycine max(L.) Merr).</title>
        <authorList>
            <person name="Wang H."/>
        </authorList>
    </citation>
    <scope>NUCLEOTIDE SEQUENCE [LARGE SCALE GENOMIC DNA]</scope>
    <source>
        <strain evidence="2 3">DSM 23054</strain>
    </source>
</reference>
<gene>
    <name evidence="2" type="ORF">GT003_07235</name>
</gene>
<protein>
    <submittedName>
        <fullName evidence="2">Uncharacterized protein</fullName>
    </submittedName>
</protein>
<feature type="signal peptide" evidence="1">
    <location>
        <begin position="1"/>
        <end position="25"/>
    </location>
</feature>
<dbReference type="PROSITE" id="PS51257">
    <property type="entry name" value="PROKAR_LIPOPROTEIN"/>
    <property type="match status" value="1"/>
</dbReference>
<evidence type="ECO:0000313" key="2">
    <source>
        <dbReference type="EMBL" id="NBC68776.1"/>
    </source>
</evidence>
<evidence type="ECO:0000313" key="3">
    <source>
        <dbReference type="Proteomes" id="UP000558113"/>
    </source>
</evidence>
<dbReference type="Proteomes" id="UP000558113">
    <property type="component" value="Unassembled WGS sequence"/>
</dbReference>
<name>A0A7X5BXU1_9BACL</name>